<dbReference type="AlphaFoldDB" id="A0A7R8ALZ4"/>
<proteinExistence type="predicted"/>
<name>A0A7R8ALZ4_9EURO</name>
<keyword evidence="3" id="KW-1185">Reference proteome</keyword>
<sequence length="125" mass="13838">MYTYPSVRLCYAWDAIRRKGCEGGKALHGVTGQEHMLESAGVAADDEVSIRGRDSLGFMGSYYISHAGHDFTQKAREPSQTSPKQEQKKQTLKCPIAGASEPILNNKIKTSSVSLRRFYVNPLES</sequence>
<dbReference type="GeneID" id="64972200"/>
<dbReference type="KEGG" id="apuu:APUU_30420A"/>
<organism evidence="2 3">
    <name type="scientific">Aspergillus puulaauensis</name>
    <dbReference type="NCBI Taxonomy" id="1220207"/>
    <lineage>
        <taxon>Eukaryota</taxon>
        <taxon>Fungi</taxon>
        <taxon>Dikarya</taxon>
        <taxon>Ascomycota</taxon>
        <taxon>Pezizomycotina</taxon>
        <taxon>Eurotiomycetes</taxon>
        <taxon>Eurotiomycetidae</taxon>
        <taxon>Eurotiales</taxon>
        <taxon>Aspergillaceae</taxon>
        <taxon>Aspergillus</taxon>
    </lineage>
</organism>
<reference evidence="2" key="1">
    <citation type="submission" date="2021-01" db="EMBL/GenBank/DDBJ databases">
        <authorList>
            <consortium name="Aspergillus puulaauensis MK2 genome sequencing consortium"/>
            <person name="Kazuki M."/>
            <person name="Futagami T."/>
        </authorList>
    </citation>
    <scope>NUCLEOTIDE SEQUENCE</scope>
    <source>
        <strain evidence="2">MK2</strain>
    </source>
</reference>
<dbReference type="Proteomes" id="UP000654913">
    <property type="component" value="Chromosome 3"/>
</dbReference>
<gene>
    <name evidence="2" type="ORF">APUU_30420A</name>
</gene>
<protein>
    <submittedName>
        <fullName evidence="2">Uncharacterized protein</fullName>
    </submittedName>
</protein>
<dbReference type="EMBL" id="AP024445">
    <property type="protein sequence ID" value="BCS22195.1"/>
    <property type="molecule type" value="Genomic_DNA"/>
</dbReference>
<feature type="region of interest" description="Disordered" evidence="1">
    <location>
        <begin position="72"/>
        <end position="95"/>
    </location>
</feature>
<evidence type="ECO:0000256" key="1">
    <source>
        <dbReference type="SAM" id="MobiDB-lite"/>
    </source>
</evidence>
<evidence type="ECO:0000313" key="3">
    <source>
        <dbReference type="Proteomes" id="UP000654913"/>
    </source>
</evidence>
<evidence type="ECO:0000313" key="2">
    <source>
        <dbReference type="EMBL" id="BCS22195.1"/>
    </source>
</evidence>
<reference evidence="2" key="2">
    <citation type="submission" date="2021-02" db="EMBL/GenBank/DDBJ databases">
        <title>Aspergillus puulaauensis MK2 genome sequence.</title>
        <authorList>
            <person name="Futagami T."/>
            <person name="Mori K."/>
            <person name="Kadooka C."/>
            <person name="Tanaka T."/>
        </authorList>
    </citation>
    <scope>NUCLEOTIDE SEQUENCE</scope>
    <source>
        <strain evidence="2">MK2</strain>
    </source>
</reference>
<dbReference type="RefSeq" id="XP_041554389.1">
    <property type="nucleotide sequence ID" value="XM_041701512.1"/>
</dbReference>
<accession>A0A7R8ALZ4</accession>